<dbReference type="AlphaFoldDB" id="G7DZY1"/>
<evidence type="ECO:0000313" key="1">
    <source>
        <dbReference type="EMBL" id="GAA96141.1"/>
    </source>
</evidence>
<keyword evidence="2" id="KW-1185">Reference proteome</keyword>
<dbReference type="GO" id="GO:0003690">
    <property type="term" value="F:double-stranded DNA binding"/>
    <property type="evidence" value="ECO:0007669"/>
    <property type="project" value="TreeGrafter"/>
</dbReference>
<dbReference type="NCBIfam" id="TIGR01662">
    <property type="entry name" value="HAD-SF-IIIA"/>
    <property type="match status" value="1"/>
</dbReference>
<dbReference type="PANTHER" id="PTHR12083">
    <property type="entry name" value="BIFUNCTIONAL POLYNUCLEOTIDE PHOSPHATASE/KINASE"/>
    <property type="match status" value="1"/>
</dbReference>
<dbReference type="InterPro" id="IPR036412">
    <property type="entry name" value="HAD-like_sf"/>
</dbReference>
<dbReference type="InParanoid" id="G7DZY1"/>
<dbReference type="InterPro" id="IPR006549">
    <property type="entry name" value="HAD-SF_hydro_IIIA"/>
</dbReference>
<evidence type="ECO:0008006" key="3">
    <source>
        <dbReference type="Google" id="ProtNLM"/>
    </source>
</evidence>
<dbReference type="Gene3D" id="3.40.50.1000">
    <property type="entry name" value="HAD superfamily/HAD-like"/>
    <property type="match status" value="1"/>
</dbReference>
<reference evidence="1 2" key="1">
    <citation type="journal article" date="2011" name="J. Gen. Appl. Microbiol.">
        <title>Draft genome sequencing of the enigmatic basidiomycete Mixia osmundae.</title>
        <authorList>
            <person name="Nishida H."/>
            <person name="Nagatsuka Y."/>
            <person name="Sugiyama J."/>
        </authorList>
    </citation>
    <scope>NUCLEOTIDE SEQUENCE [LARGE SCALE GENOMIC DNA]</scope>
    <source>
        <strain evidence="2">CBS 9802 / IAM 14324 / JCM 22182 / KY 12970</strain>
    </source>
</reference>
<dbReference type="HOGENOM" id="CLU_014938_3_1_1"/>
<dbReference type="SUPFAM" id="SSF56784">
    <property type="entry name" value="HAD-like"/>
    <property type="match status" value="1"/>
</dbReference>
<dbReference type="FunFam" id="3.40.50.300:FF:000737">
    <property type="entry name" value="Bifunctional polynucleotide phosphatase/kinase"/>
    <property type="match status" value="1"/>
</dbReference>
<dbReference type="GO" id="GO:0046404">
    <property type="term" value="F:ATP-dependent polydeoxyribonucleotide 5'-hydroxyl-kinase activity"/>
    <property type="evidence" value="ECO:0007669"/>
    <property type="project" value="TreeGrafter"/>
</dbReference>
<dbReference type="GO" id="GO:0046403">
    <property type="term" value="F:polynucleotide 3'-phosphatase activity"/>
    <property type="evidence" value="ECO:0007669"/>
    <property type="project" value="TreeGrafter"/>
</dbReference>
<dbReference type="FunCoup" id="G7DZY1">
    <property type="interactions" value="148"/>
</dbReference>
<comment type="caution">
    <text evidence="1">The sequence shown here is derived from an EMBL/GenBank/DDBJ whole genome shotgun (WGS) entry which is preliminary data.</text>
</comment>
<accession>G7DZY1</accession>
<dbReference type="InterPro" id="IPR013954">
    <property type="entry name" value="PNK3P"/>
</dbReference>
<sequence length="440" mass="49296">MSAPIASTSKRRIGQPIGEPVAKKAFSIFTPVKDRKPCFKWLEATHTGSESCLQGAAHDAKLPKADSKHNIKLAMFDLDGTLIRPRGRSQFSGDETNWQWWHAAVPKKLKQVHAQGYTIIIFTNQLIKSNQLAVWKRKIPLVAQDLGIPFLIFAATQKDQHRKPLQGMWQVAISNIAPRPVYDASSYYVGDAAGRANDHSDGDRKFAYNLGLWTGTPLAFHTPEAFFLDQTELPFELSGFDPDAFLKETQDMPRVTPTSSALVPNGRVAEVVVAVGYPGSGKTQLYRDHFASKGYVHVNQDTLKTRIACISLVESSLREGKSCFVDNTNRNIETRAHYIDLCRQHNANVRCLNFDVPFAAAWHCNLFRAFVVPNSDRSLVPETGYTSFREAYQPPTTHEGFDEVLTVNLVPKLEGKNVQRWRMRLCQATSAERRALQALA</sequence>
<evidence type="ECO:0000313" key="2">
    <source>
        <dbReference type="Proteomes" id="UP000009131"/>
    </source>
</evidence>
<reference evidence="1 2" key="2">
    <citation type="journal article" date="2012" name="Open Biol.">
        <title>Characteristics of nucleosomes and linker DNA regions on the genome of the basidiomycete Mixia osmundae revealed by mono- and dinucleosome mapping.</title>
        <authorList>
            <person name="Nishida H."/>
            <person name="Kondo S."/>
            <person name="Matsumoto T."/>
            <person name="Suzuki Y."/>
            <person name="Yoshikawa H."/>
            <person name="Taylor T.D."/>
            <person name="Sugiyama J."/>
        </authorList>
    </citation>
    <scope>NUCLEOTIDE SEQUENCE [LARGE SCALE GENOMIC DNA]</scope>
    <source>
        <strain evidence="2">CBS 9802 / IAM 14324 / JCM 22182 / KY 12970</strain>
    </source>
</reference>
<dbReference type="STRING" id="764103.G7DZY1"/>
<proteinExistence type="predicted"/>
<dbReference type="SUPFAM" id="SSF52540">
    <property type="entry name" value="P-loop containing nucleoside triphosphate hydrolases"/>
    <property type="match status" value="1"/>
</dbReference>
<dbReference type="InterPro" id="IPR006551">
    <property type="entry name" value="Polynucleotide_phosphatase"/>
</dbReference>
<dbReference type="eggNOG" id="KOG2134">
    <property type="taxonomic scope" value="Eukaryota"/>
</dbReference>
<dbReference type="Proteomes" id="UP000009131">
    <property type="component" value="Unassembled WGS sequence"/>
</dbReference>
<dbReference type="InterPro" id="IPR023214">
    <property type="entry name" value="HAD_sf"/>
</dbReference>
<protein>
    <recommendedName>
        <fullName evidence="3">PNK FHA domain-containing protein</fullName>
    </recommendedName>
</protein>
<dbReference type="NCBIfam" id="TIGR01664">
    <property type="entry name" value="DNA-3'-Pase"/>
    <property type="match status" value="1"/>
</dbReference>
<dbReference type="Pfam" id="PF08645">
    <property type="entry name" value="PNK3P"/>
    <property type="match status" value="1"/>
</dbReference>
<dbReference type="Gene3D" id="3.40.50.300">
    <property type="entry name" value="P-loop containing nucleotide triphosphate hydrolases"/>
    <property type="match status" value="1"/>
</dbReference>
<dbReference type="InterPro" id="IPR027417">
    <property type="entry name" value="P-loop_NTPase"/>
</dbReference>
<organism evidence="1 2">
    <name type="scientific">Mixia osmundae (strain CBS 9802 / IAM 14324 / JCM 22182 / KY 12970)</name>
    <dbReference type="NCBI Taxonomy" id="764103"/>
    <lineage>
        <taxon>Eukaryota</taxon>
        <taxon>Fungi</taxon>
        <taxon>Dikarya</taxon>
        <taxon>Basidiomycota</taxon>
        <taxon>Pucciniomycotina</taxon>
        <taxon>Mixiomycetes</taxon>
        <taxon>Mixiales</taxon>
        <taxon>Mixiaceae</taxon>
        <taxon>Mixia</taxon>
    </lineage>
</organism>
<dbReference type="GO" id="GO:0006281">
    <property type="term" value="P:DNA repair"/>
    <property type="evidence" value="ECO:0007669"/>
    <property type="project" value="TreeGrafter"/>
</dbReference>
<dbReference type="PANTHER" id="PTHR12083:SF9">
    <property type="entry name" value="BIFUNCTIONAL POLYNUCLEOTIDE PHOSPHATASE_KINASE"/>
    <property type="match status" value="1"/>
</dbReference>
<dbReference type="Pfam" id="PF13671">
    <property type="entry name" value="AAA_33"/>
    <property type="match status" value="1"/>
</dbReference>
<dbReference type="EMBL" id="BABT02000076">
    <property type="protein sequence ID" value="GAA96141.1"/>
    <property type="molecule type" value="Genomic_DNA"/>
</dbReference>
<dbReference type="OrthoDB" id="19045at2759"/>
<name>G7DZY1_MIXOS</name>
<gene>
    <name evidence="1" type="primary">Mo02802</name>
    <name evidence="1" type="ORF">E5Q_02802</name>
</gene>